<proteinExistence type="predicted"/>
<protein>
    <submittedName>
        <fullName evidence="1">Putative NTP pyrophosphohydrolase protein</fullName>
    </submittedName>
</protein>
<evidence type="ECO:0000313" key="1">
    <source>
        <dbReference type="EMBL" id="QIG67762.1"/>
    </source>
</evidence>
<dbReference type="Proteomes" id="UP000656987">
    <property type="component" value="Segment"/>
</dbReference>
<gene>
    <name evidence="1" type="ORF">EVB52_061</name>
</gene>
<keyword evidence="2" id="KW-1185">Reference proteome</keyword>
<dbReference type="InterPro" id="IPR023292">
    <property type="entry name" value="NTP_PyroPHydrolase-like_dom_sf"/>
</dbReference>
<name>A0A7S5QXF4_9CAUD</name>
<dbReference type="Gene3D" id="1.10.3420.10">
    <property type="entry name" value="putative ntp pyrophosphohydrolase like domain"/>
    <property type="match status" value="1"/>
</dbReference>
<accession>A0A7S5QXF4</accession>
<reference evidence="1" key="1">
    <citation type="submission" date="2020-01" db="EMBL/GenBank/DDBJ databases">
        <title>Patterns of diversity and host range of bacteriophage communities associated with bean-nodulatin bacteria.</title>
        <authorList>
            <person name="Vann Cauwenberghe J."/>
            <person name="Santamaria R.I."/>
            <person name="Bustos P."/>
            <person name="Juarez S."/>
            <person name="Gonzalez V."/>
        </authorList>
    </citation>
    <scope>NUCLEOTIDE SEQUENCE</scope>
</reference>
<dbReference type="GO" id="GO:0016787">
    <property type="term" value="F:hydrolase activity"/>
    <property type="evidence" value="ECO:0007669"/>
    <property type="project" value="UniProtKB-KW"/>
</dbReference>
<keyword evidence="1" id="KW-0378">Hydrolase</keyword>
<sequence length="149" mass="16689">MTTENTLNQTLLWFQKAIPNPQPKNVSTQVGVHFEEVAEMLATLDSKDLETHQAMLTAQAALKHLSTLLKERGDLLIDDRYEFADSIGDQLVTAVGSAHMLGMNAVDILREVNRSNFSKFDENGNPIFDQNLKVMKGPLYTKVDLNPFI</sequence>
<evidence type="ECO:0000313" key="2">
    <source>
        <dbReference type="Proteomes" id="UP000656987"/>
    </source>
</evidence>
<organism evidence="1 2">
    <name type="scientific">Rhizobium phage RHph_Y38</name>
    <dbReference type="NCBI Taxonomy" id="2509781"/>
    <lineage>
        <taxon>Viruses</taxon>
        <taxon>Duplodnaviria</taxon>
        <taxon>Heunggongvirae</taxon>
        <taxon>Uroviricota</taxon>
        <taxon>Caudoviricetes</taxon>
        <taxon>Schitoviridae</taxon>
        <taxon>Demetervirinae</taxon>
        <taxon>Acanvirus</taxon>
        <taxon>Acanvirus Y38</taxon>
    </lineage>
</organism>
<dbReference type="EMBL" id="MN988483">
    <property type="protein sequence ID" value="QIG67762.1"/>
    <property type="molecule type" value="Genomic_DNA"/>
</dbReference>